<dbReference type="PANTHER" id="PTHR48086">
    <property type="entry name" value="SODIUM/PROLINE SYMPORTER-RELATED"/>
    <property type="match status" value="1"/>
</dbReference>
<reference evidence="15 16" key="1">
    <citation type="submission" date="2020-10" db="EMBL/GenBank/DDBJ databases">
        <title>Draft genome and description of Brachybacterium epidermidis sp nov.</title>
        <authorList>
            <person name="Boxberger M."/>
            <person name="La Scola B."/>
        </authorList>
    </citation>
    <scope>NUCLEOTIDE SEQUENCE [LARGE SCALE GENOMIC DNA]</scope>
    <source>
        <strain evidence="15 16">Marseille-Q2903</strain>
    </source>
</reference>
<keyword evidence="9" id="KW-0406">Ion transport</keyword>
<proteinExistence type="inferred from homology"/>
<keyword evidence="5 14" id="KW-0812">Transmembrane</keyword>
<evidence type="ECO:0000313" key="15">
    <source>
        <dbReference type="EMBL" id="MBE9403308.1"/>
    </source>
</evidence>
<comment type="caution">
    <text evidence="15">The sequence shown here is derived from an EMBL/GenBank/DDBJ whole genome shotgun (WGS) entry which is preliminary data.</text>
</comment>
<feature type="transmembrane region" description="Helical" evidence="14">
    <location>
        <begin position="382"/>
        <end position="402"/>
    </location>
</feature>
<feature type="transmembrane region" description="Helical" evidence="14">
    <location>
        <begin position="45"/>
        <end position="67"/>
    </location>
</feature>
<dbReference type="RefSeq" id="WP_193865053.1">
    <property type="nucleotide sequence ID" value="NZ_JADEYR010000002.1"/>
</dbReference>
<feature type="transmembrane region" description="Helical" evidence="14">
    <location>
        <begin position="356"/>
        <end position="376"/>
    </location>
</feature>
<dbReference type="PANTHER" id="PTHR48086:SF3">
    <property type="entry name" value="SODIUM_PROLINE SYMPORTER"/>
    <property type="match status" value="1"/>
</dbReference>
<evidence type="ECO:0000256" key="11">
    <source>
        <dbReference type="ARBA" id="ARBA00023201"/>
    </source>
</evidence>
<comment type="subcellular location">
    <subcellularLocation>
        <location evidence="1">Cell membrane</location>
        <topology evidence="1">Multi-pass membrane protein</topology>
    </subcellularLocation>
</comment>
<keyword evidence="10 14" id="KW-0472">Membrane</keyword>
<sequence>MNITHIVVLVIYVVLMLAVGAWFGRSKQTASGEDFMLAGRSLPAPVLAGTMLATFVGSGSIIGGANFAYSYGVLPGFLFFSGTIIGTLVLIAIAKRVRGLANYTIPELFEQRFSRATRLVATIMMLVAFIGIAAYQFTGAGYIISLITPLDGTTGSILAAVLITFLALAGGLKSVAWTDYISAIMIVFALWVTLFFVIGVDLGGVSELGSVGSGQGGVFGGLSPIQMLGFALPLLALILGDQNMYQRLSSAKDEKAAHKGAILFFFGAIIMIVPIVLLAVSSAVLQPGIEPDMAVLSLSDARFTPGAIGGALLAGAFALVVTTGSSYLLTCSLNIVHDLVGQVSPKTPQNPARDMWLGRAAVLGVAVLAYVMVQFFPSVLALQMYAYTMYGATITPVVLAALFWKRATAVGALAAMLVGGVATIGWEVSGRAAEVNSVIVSLPLAIIALVVGSLLTRPKADEALPQDVKSPAA</sequence>
<dbReference type="PROSITE" id="PS50283">
    <property type="entry name" value="NA_SOLUT_SYMP_3"/>
    <property type="match status" value="1"/>
</dbReference>
<evidence type="ECO:0000256" key="13">
    <source>
        <dbReference type="RuleBase" id="RU362091"/>
    </source>
</evidence>
<feature type="transmembrane region" description="Helical" evidence="14">
    <location>
        <begin position="438"/>
        <end position="456"/>
    </location>
</feature>
<feature type="transmembrane region" description="Helical" evidence="14">
    <location>
        <begin position="115"/>
        <end position="137"/>
    </location>
</feature>
<gene>
    <name evidence="15" type="ORF">IOE58_03575</name>
</gene>
<keyword evidence="8" id="KW-0915">Sodium</keyword>
<feature type="transmembrane region" description="Helical" evidence="14">
    <location>
        <begin position="73"/>
        <end position="94"/>
    </location>
</feature>
<feature type="transmembrane region" description="Helical" evidence="14">
    <location>
        <begin position="306"/>
        <end position="336"/>
    </location>
</feature>
<comment type="similarity">
    <text evidence="2 13">Belongs to the sodium:solute symporter (SSF) (TC 2.A.21) family.</text>
</comment>
<dbReference type="EMBL" id="JADEYR010000002">
    <property type="protein sequence ID" value="MBE9403308.1"/>
    <property type="molecule type" value="Genomic_DNA"/>
</dbReference>
<feature type="transmembrane region" description="Helical" evidence="14">
    <location>
        <begin position="180"/>
        <end position="198"/>
    </location>
</feature>
<dbReference type="CDD" id="cd10322">
    <property type="entry name" value="SLC5sbd"/>
    <property type="match status" value="1"/>
</dbReference>
<accession>A0ABR9VZI9</accession>
<evidence type="ECO:0000256" key="10">
    <source>
        <dbReference type="ARBA" id="ARBA00023136"/>
    </source>
</evidence>
<protein>
    <submittedName>
        <fullName evidence="15">Sodium:solute symporter family protein</fullName>
    </submittedName>
</protein>
<feature type="transmembrane region" description="Helical" evidence="14">
    <location>
        <begin position="409"/>
        <end position="426"/>
    </location>
</feature>
<dbReference type="Pfam" id="PF00474">
    <property type="entry name" value="SSF"/>
    <property type="match status" value="1"/>
</dbReference>
<evidence type="ECO:0000256" key="9">
    <source>
        <dbReference type="ARBA" id="ARBA00023065"/>
    </source>
</evidence>
<dbReference type="PROSITE" id="PS00457">
    <property type="entry name" value="NA_SOLUT_SYMP_2"/>
    <property type="match status" value="1"/>
</dbReference>
<evidence type="ECO:0000256" key="3">
    <source>
        <dbReference type="ARBA" id="ARBA00022448"/>
    </source>
</evidence>
<evidence type="ECO:0000256" key="12">
    <source>
        <dbReference type="ARBA" id="ARBA00033708"/>
    </source>
</evidence>
<feature type="transmembrane region" description="Helical" evidence="14">
    <location>
        <begin position="143"/>
        <end position="168"/>
    </location>
</feature>
<keyword evidence="7 14" id="KW-1133">Transmembrane helix</keyword>
<feature type="transmembrane region" description="Helical" evidence="14">
    <location>
        <begin position="218"/>
        <end position="240"/>
    </location>
</feature>
<evidence type="ECO:0000313" key="16">
    <source>
        <dbReference type="Proteomes" id="UP000644727"/>
    </source>
</evidence>
<keyword evidence="3" id="KW-0813">Transport</keyword>
<feature type="transmembrane region" description="Helical" evidence="14">
    <location>
        <begin position="261"/>
        <end position="286"/>
    </location>
</feature>
<dbReference type="InterPro" id="IPR001734">
    <property type="entry name" value="Na/solute_symporter"/>
</dbReference>
<keyword evidence="6" id="KW-0769">Symport</keyword>
<keyword evidence="4" id="KW-1003">Cell membrane</keyword>
<comment type="catalytic activity">
    <reaction evidence="12">
        <text>L-proline(in) + Na(+)(in) = L-proline(out) + Na(+)(out)</text>
        <dbReference type="Rhea" id="RHEA:28967"/>
        <dbReference type="ChEBI" id="CHEBI:29101"/>
        <dbReference type="ChEBI" id="CHEBI:60039"/>
    </reaction>
</comment>
<keyword evidence="16" id="KW-1185">Reference proteome</keyword>
<keyword evidence="11" id="KW-0739">Sodium transport</keyword>
<name>A0ABR9VZI9_9MICO</name>
<evidence type="ECO:0000256" key="4">
    <source>
        <dbReference type="ARBA" id="ARBA00022475"/>
    </source>
</evidence>
<evidence type="ECO:0000256" key="6">
    <source>
        <dbReference type="ARBA" id="ARBA00022847"/>
    </source>
</evidence>
<evidence type="ECO:0000256" key="7">
    <source>
        <dbReference type="ARBA" id="ARBA00022989"/>
    </source>
</evidence>
<dbReference type="Gene3D" id="1.20.1730.10">
    <property type="entry name" value="Sodium/glucose cotransporter"/>
    <property type="match status" value="1"/>
</dbReference>
<dbReference type="InterPro" id="IPR018212">
    <property type="entry name" value="Na/solute_symporter_CS"/>
</dbReference>
<evidence type="ECO:0000256" key="5">
    <source>
        <dbReference type="ARBA" id="ARBA00022692"/>
    </source>
</evidence>
<dbReference type="InterPro" id="IPR050277">
    <property type="entry name" value="Sodium:Solute_Symporter"/>
</dbReference>
<evidence type="ECO:0000256" key="8">
    <source>
        <dbReference type="ARBA" id="ARBA00023053"/>
    </source>
</evidence>
<evidence type="ECO:0000256" key="2">
    <source>
        <dbReference type="ARBA" id="ARBA00006434"/>
    </source>
</evidence>
<feature type="transmembrane region" description="Helical" evidence="14">
    <location>
        <begin position="6"/>
        <end position="24"/>
    </location>
</feature>
<evidence type="ECO:0000256" key="1">
    <source>
        <dbReference type="ARBA" id="ARBA00004651"/>
    </source>
</evidence>
<organism evidence="15 16">
    <name type="scientific">Brachybacterium epidermidis</name>
    <dbReference type="NCBI Taxonomy" id="2781983"/>
    <lineage>
        <taxon>Bacteria</taxon>
        <taxon>Bacillati</taxon>
        <taxon>Actinomycetota</taxon>
        <taxon>Actinomycetes</taxon>
        <taxon>Micrococcales</taxon>
        <taxon>Dermabacteraceae</taxon>
        <taxon>Brachybacterium</taxon>
    </lineage>
</organism>
<dbReference type="Proteomes" id="UP000644727">
    <property type="component" value="Unassembled WGS sequence"/>
</dbReference>
<evidence type="ECO:0000256" key="14">
    <source>
        <dbReference type="SAM" id="Phobius"/>
    </source>
</evidence>
<dbReference type="InterPro" id="IPR038377">
    <property type="entry name" value="Na/Glc_symporter_sf"/>
</dbReference>